<feature type="transmembrane region" description="Helical" evidence="7">
    <location>
        <begin position="133"/>
        <end position="153"/>
    </location>
</feature>
<protein>
    <submittedName>
        <fullName evidence="9">ABC transporter permease</fullName>
    </submittedName>
</protein>
<reference evidence="10" key="2">
    <citation type="submission" date="2021-04" db="EMBL/GenBank/DDBJ databases">
        <title>Brevibacillus composti FJAT-54423, complete genome.</title>
        <authorList>
            <person name="Tang R."/>
        </authorList>
    </citation>
    <scope>NUCLEOTIDE SEQUENCE</scope>
    <source>
        <strain evidence="10">FJAT-54424</strain>
    </source>
</reference>
<organism evidence="9 11">
    <name type="scientific">Brevibacillus composti</name>
    <dbReference type="NCBI Taxonomy" id="2796470"/>
    <lineage>
        <taxon>Bacteria</taxon>
        <taxon>Bacillati</taxon>
        <taxon>Bacillota</taxon>
        <taxon>Bacilli</taxon>
        <taxon>Bacillales</taxon>
        <taxon>Paenibacillaceae</taxon>
        <taxon>Brevibacillus</taxon>
    </lineage>
</organism>
<evidence type="ECO:0000313" key="12">
    <source>
        <dbReference type="Proteomes" id="UP000677234"/>
    </source>
</evidence>
<dbReference type="GO" id="GO:0055085">
    <property type="term" value="P:transmembrane transport"/>
    <property type="evidence" value="ECO:0007669"/>
    <property type="project" value="InterPro"/>
</dbReference>
<comment type="subcellular location">
    <subcellularLocation>
        <location evidence="1 7">Cell membrane</location>
        <topology evidence="1 7">Multi-pass membrane protein</topology>
    </subcellularLocation>
</comment>
<accession>A0A7T5JQ61</accession>
<evidence type="ECO:0000313" key="10">
    <source>
        <dbReference type="EMBL" id="QUO42836.1"/>
    </source>
</evidence>
<dbReference type="Proteomes" id="UP000595847">
    <property type="component" value="Chromosome"/>
</dbReference>
<gene>
    <name evidence="9" type="ORF">JD108_08065</name>
    <name evidence="10" type="ORF">KDJ56_07745</name>
</gene>
<dbReference type="PROSITE" id="PS50928">
    <property type="entry name" value="ABC_TM1"/>
    <property type="match status" value="1"/>
</dbReference>
<comment type="similarity">
    <text evidence="7">Belongs to the binding-protein-dependent transport system permease family.</text>
</comment>
<evidence type="ECO:0000259" key="8">
    <source>
        <dbReference type="PROSITE" id="PS50928"/>
    </source>
</evidence>
<keyword evidence="2 7" id="KW-0813">Transport</keyword>
<dbReference type="SUPFAM" id="SSF161098">
    <property type="entry name" value="MetI-like"/>
    <property type="match status" value="1"/>
</dbReference>
<evidence type="ECO:0000256" key="7">
    <source>
        <dbReference type="RuleBase" id="RU363032"/>
    </source>
</evidence>
<name>A0A7T5JQ61_9BACL</name>
<keyword evidence="5 7" id="KW-1133">Transmembrane helix</keyword>
<dbReference type="CDD" id="cd06261">
    <property type="entry name" value="TM_PBP2"/>
    <property type="match status" value="1"/>
</dbReference>
<proteinExistence type="inferred from homology"/>
<dbReference type="EMBL" id="CP066308">
    <property type="protein sequence ID" value="QQE75810.1"/>
    <property type="molecule type" value="Genomic_DNA"/>
</dbReference>
<dbReference type="GO" id="GO:0005886">
    <property type="term" value="C:plasma membrane"/>
    <property type="evidence" value="ECO:0007669"/>
    <property type="project" value="UniProtKB-SubCell"/>
</dbReference>
<feature type="transmembrane region" description="Helical" evidence="7">
    <location>
        <begin position="100"/>
        <end position="121"/>
    </location>
</feature>
<feature type="transmembrane region" description="Helical" evidence="7">
    <location>
        <begin position="9"/>
        <end position="27"/>
    </location>
</feature>
<dbReference type="InterPro" id="IPR035906">
    <property type="entry name" value="MetI-like_sf"/>
</dbReference>
<dbReference type="InterPro" id="IPR000515">
    <property type="entry name" value="MetI-like"/>
</dbReference>
<evidence type="ECO:0000256" key="6">
    <source>
        <dbReference type="ARBA" id="ARBA00023136"/>
    </source>
</evidence>
<feature type="transmembrane region" description="Helical" evidence="7">
    <location>
        <begin position="272"/>
        <end position="295"/>
    </location>
</feature>
<evidence type="ECO:0000256" key="1">
    <source>
        <dbReference type="ARBA" id="ARBA00004651"/>
    </source>
</evidence>
<dbReference type="AlphaFoldDB" id="A0A7T5JQ61"/>
<evidence type="ECO:0000256" key="5">
    <source>
        <dbReference type="ARBA" id="ARBA00022989"/>
    </source>
</evidence>
<dbReference type="InterPro" id="IPR045621">
    <property type="entry name" value="BPD_transp_1_N"/>
</dbReference>
<evidence type="ECO:0000313" key="11">
    <source>
        <dbReference type="Proteomes" id="UP000595847"/>
    </source>
</evidence>
<evidence type="ECO:0000256" key="4">
    <source>
        <dbReference type="ARBA" id="ARBA00022692"/>
    </source>
</evidence>
<keyword evidence="3" id="KW-1003">Cell membrane</keyword>
<dbReference type="Proteomes" id="UP000677234">
    <property type="component" value="Chromosome"/>
</dbReference>
<feature type="transmembrane region" description="Helical" evidence="7">
    <location>
        <begin position="230"/>
        <end position="252"/>
    </location>
</feature>
<reference evidence="9 11" key="1">
    <citation type="submission" date="2020-12" db="EMBL/GenBank/DDBJ databases">
        <title>strain FJAT-54423T represents a novel species of the genus Brevibacillus.</title>
        <authorList>
            <person name="Tang R."/>
        </authorList>
    </citation>
    <scope>NUCLEOTIDE SEQUENCE [LARGE SCALE GENOMIC DNA]</scope>
    <source>
        <strain evidence="9 11">FJAT-54423</strain>
    </source>
</reference>
<keyword evidence="6 7" id="KW-0472">Membrane</keyword>
<dbReference type="KEGG" id="bcop:JD108_08065"/>
<feature type="transmembrane region" description="Helical" evidence="7">
    <location>
        <begin position="173"/>
        <end position="191"/>
    </location>
</feature>
<dbReference type="PANTHER" id="PTHR30465">
    <property type="entry name" value="INNER MEMBRANE ABC TRANSPORTER"/>
    <property type="match status" value="1"/>
</dbReference>
<dbReference type="Pfam" id="PF19300">
    <property type="entry name" value="BPD_transp_1_N"/>
    <property type="match status" value="1"/>
</dbReference>
<dbReference type="RefSeq" id="WP_198829324.1">
    <property type="nucleotide sequence ID" value="NZ_CP066308.1"/>
</dbReference>
<dbReference type="PANTHER" id="PTHR30465:SF74">
    <property type="entry name" value="OLIGOPEPTIDE TRANSPORT SYSTEM PERMEASE PROTEIN OPPB"/>
    <property type="match status" value="1"/>
</dbReference>
<keyword evidence="4 7" id="KW-0812">Transmembrane</keyword>
<dbReference type="Gene3D" id="1.10.3720.10">
    <property type="entry name" value="MetI-like"/>
    <property type="match status" value="1"/>
</dbReference>
<dbReference type="Pfam" id="PF00528">
    <property type="entry name" value="BPD_transp_1"/>
    <property type="match status" value="1"/>
</dbReference>
<sequence>MGAYLLKRIGYMLVTLFVIATATFFLMKTLPGTPFTNADRLNEQQLENMRAKYGLDQPVAIQYVKYLTNLLQGDLGMSFKYMGRSVTEVIFERIGPSALIGFQALVVGTVIGMVLGIISALRHNSVWDYTSVTLAVLGMSIPSFVFAALLQYYLGLKWGLLPPALWKGYEYTILPTLALSVTVIATVARFIRTEMLDVISQDYVMTARAKGLTESGVVVKHVLRNALIPVVTMLGPLAINIMTGTLVIEKIFSVPGLGEQFTLSILVNDYSVIMGITLFYSVLFILMVFLVDILYGLLDPRISVRGGGTK</sequence>
<feature type="domain" description="ABC transmembrane type-1" evidence="8">
    <location>
        <begin position="94"/>
        <end position="295"/>
    </location>
</feature>
<evidence type="ECO:0000313" key="9">
    <source>
        <dbReference type="EMBL" id="QQE75810.1"/>
    </source>
</evidence>
<keyword evidence="12" id="KW-1185">Reference proteome</keyword>
<dbReference type="EMBL" id="CP073708">
    <property type="protein sequence ID" value="QUO42836.1"/>
    <property type="molecule type" value="Genomic_DNA"/>
</dbReference>
<evidence type="ECO:0000256" key="2">
    <source>
        <dbReference type="ARBA" id="ARBA00022448"/>
    </source>
</evidence>
<evidence type="ECO:0000256" key="3">
    <source>
        <dbReference type="ARBA" id="ARBA00022475"/>
    </source>
</evidence>